<accession>A0A9N9CP28</accession>
<comment type="catalytic activity">
    <reaction evidence="7">
        <text>NAD(+) + (deoxyribonucleotide)n-3'-hydroxyl + 5'-phospho-(deoxyribonucleotide)m = (deoxyribonucleotide)n+m + AMP + beta-nicotinamide D-nucleotide.</text>
        <dbReference type="EC" id="6.5.1.2"/>
    </reaction>
</comment>
<dbReference type="PANTHER" id="PTHR30308:SF2">
    <property type="entry name" value="SSRA-BINDING PROTEIN"/>
    <property type="match status" value="1"/>
</dbReference>
<dbReference type="EC" id="6.5.1.2" evidence="1"/>
<dbReference type="InterPro" id="IPR012340">
    <property type="entry name" value="NA-bd_OB-fold"/>
</dbReference>
<evidence type="ECO:0000256" key="5">
    <source>
        <dbReference type="ARBA" id="ARBA00022884"/>
    </source>
</evidence>
<organism evidence="10 11">
    <name type="scientific">Racocetra fulgida</name>
    <dbReference type="NCBI Taxonomy" id="60492"/>
    <lineage>
        <taxon>Eukaryota</taxon>
        <taxon>Fungi</taxon>
        <taxon>Fungi incertae sedis</taxon>
        <taxon>Mucoromycota</taxon>
        <taxon>Glomeromycotina</taxon>
        <taxon>Glomeromycetes</taxon>
        <taxon>Diversisporales</taxon>
        <taxon>Gigasporaceae</taxon>
        <taxon>Racocetra</taxon>
    </lineage>
</organism>
<dbReference type="EMBL" id="CAJVPZ010009250">
    <property type="protein sequence ID" value="CAG8606920.1"/>
    <property type="molecule type" value="Genomic_DNA"/>
</dbReference>
<dbReference type="InterPro" id="IPR000037">
    <property type="entry name" value="SsrA-bd_prot"/>
</dbReference>
<dbReference type="GO" id="GO:0003911">
    <property type="term" value="F:DNA ligase (NAD+) activity"/>
    <property type="evidence" value="ECO:0007669"/>
    <property type="project" value="UniProtKB-EC"/>
</dbReference>
<feature type="non-terminal residue" evidence="10">
    <location>
        <position position="1"/>
    </location>
</feature>
<dbReference type="Gene3D" id="2.40.280.10">
    <property type="match status" value="1"/>
</dbReference>
<evidence type="ECO:0000256" key="4">
    <source>
        <dbReference type="ARBA" id="ARBA00022705"/>
    </source>
</evidence>
<keyword evidence="8" id="KW-1133">Transmembrane helix</keyword>
<dbReference type="GO" id="GO:0070930">
    <property type="term" value="P:trans-translation-dependent protein tagging"/>
    <property type="evidence" value="ECO:0007669"/>
    <property type="project" value="TreeGrafter"/>
</dbReference>
<evidence type="ECO:0000313" key="10">
    <source>
        <dbReference type="EMBL" id="CAG8606920.1"/>
    </source>
</evidence>
<keyword evidence="11" id="KW-1185">Reference proteome</keyword>
<keyword evidence="6" id="KW-0520">NAD</keyword>
<dbReference type="AlphaFoldDB" id="A0A9N9CP28"/>
<protein>
    <recommendedName>
        <fullName evidence="1">DNA ligase (NAD(+))</fullName>
        <ecNumber evidence="1">6.5.1.2</ecNumber>
    </recommendedName>
</protein>
<dbReference type="PANTHER" id="PTHR30308">
    <property type="entry name" value="TMRNA-BINDING COMPONENT OF TRANS-TRANSLATION TAGGING COMPLEX"/>
    <property type="match status" value="1"/>
</dbReference>
<keyword evidence="8" id="KW-0812">Transmembrane</keyword>
<dbReference type="Pfam" id="PF03120">
    <property type="entry name" value="OB_DNA_ligase"/>
    <property type="match status" value="1"/>
</dbReference>
<dbReference type="Pfam" id="PF01668">
    <property type="entry name" value="SmpB"/>
    <property type="match status" value="1"/>
</dbReference>
<keyword evidence="2" id="KW-0963">Cytoplasm</keyword>
<dbReference type="InterPro" id="IPR013839">
    <property type="entry name" value="DNAligase_adenylation"/>
</dbReference>
<dbReference type="SUPFAM" id="SSF74982">
    <property type="entry name" value="Small protein B (SmpB)"/>
    <property type="match status" value="1"/>
</dbReference>
<dbReference type="GO" id="GO:0006260">
    <property type="term" value="P:DNA replication"/>
    <property type="evidence" value="ECO:0007669"/>
    <property type="project" value="UniProtKB-KW"/>
</dbReference>
<dbReference type="GO" id="GO:0003723">
    <property type="term" value="F:RNA binding"/>
    <property type="evidence" value="ECO:0007669"/>
    <property type="project" value="UniProtKB-KW"/>
</dbReference>
<dbReference type="Pfam" id="PF01653">
    <property type="entry name" value="DNA_ligase_aden"/>
    <property type="match status" value="2"/>
</dbReference>
<keyword evidence="5" id="KW-0694">RNA-binding</keyword>
<feature type="domain" description="NAD-dependent DNA ligase N-terminal" evidence="9">
    <location>
        <begin position="424"/>
        <end position="717"/>
    </location>
</feature>
<dbReference type="InterPro" id="IPR004150">
    <property type="entry name" value="NAD_DNA_ligase_OB"/>
</dbReference>
<keyword evidence="8" id="KW-0472">Membrane</keyword>
<dbReference type="Gene3D" id="1.10.287.610">
    <property type="entry name" value="Helix hairpin bin"/>
    <property type="match status" value="1"/>
</dbReference>
<evidence type="ECO:0000256" key="7">
    <source>
        <dbReference type="ARBA" id="ARBA00034005"/>
    </source>
</evidence>
<evidence type="ECO:0000256" key="1">
    <source>
        <dbReference type="ARBA" id="ARBA00012722"/>
    </source>
</evidence>
<dbReference type="InterPro" id="IPR013840">
    <property type="entry name" value="DNAligase_N"/>
</dbReference>
<dbReference type="InterPro" id="IPR023620">
    <property type="entry name" value="SmpB"/>
</dbReference>
<keyword evidence="3" id="KW-0436">Ligase</keyword>
<reference evidence="10" key="1">
    <citation type="submission" date="2021-06" db="EMBL/GenBank/DDBJ databases">
        <authorList>
            <person name="Kallberg Y."/>
            <person name="Tangrot J."/>
            <person name="Rosling A."/>
        </authorList>
    </citation>
    <scope>NUCLEOTIDE SEQUENCE</scope>
    <source>
        <strain evidence="10">IN212</strain>
    </source>
</reference>
<dbReference type="PROSITE" id="PS01317">
    <property type="entry name" value="SSRP"/>
    <property type="match status" value="1"/>
</dbReference>
<evidence type="ECO:0000313" key="11">
    <source>
        <dbReference type="Proteomes" id="UP000789396"/>
    </source>
</evidence>
<dbReference type="GO" id="GO:0006281">
    <property type="term" value="P:DNA repair"/>
    <property type="evidence" value="ECO:0007669"/>
    <property type="project" value="InterPro"/>
</dbReference>
<proteinExistence type="predicted"/>
<dbReference type="GO" id="GO:0005829">
    <property type="term" value="C:cytosol"/>
    <property type="evidence" value="ECO:0007669"/>
    <property type="project" value="TreeGrafter"/>
</dbReference>
<dbReference type="SUPFAM" id="SSF50249">
    <property type="entry name" value="Nucleic acid-binding proteins"/>
    <property type="match status" value="1"/>
</dbReference>
<dbReference type="Gene3D" id="3.30.470.30">
    <property type="entry name" value="DNA ligase/mRNA capping enzyme"/>
    <property type="match status" value="2"/>
</dbReference>
<dbReference type="SMART" id="SM00532">
    <property type="entry name" value="LIGANc"/>
    <property type="match status" value="1"/>
</dbReference>
<dbReference type="InterPro" id="IPR020081">
    <property type="entry name" value="SsrA-bd_prot_CS"/>
</dbReference>
<evidence type="ECO:0000259" key="9">
    <source>
        <dbReference type="SMART" id="SM00532"/>
    </source>
</evidence>
<comment type="caution">
    <text evidence="10">The sequence shown here is derived from an EMBL/GenBank/DDBJ whole genome shotgun (WGS) entry which is preliminary data.</text>
</comment>
<evidence type="ECO:0000256" key="3">
    <source>
        <dbReference type="ARBA" id="ARBA00022598"/>
    </source>
</evidence>
<gene>
    <name evidence="10" type="ORF">RFULGI_LOCUS6824</name>
</gene>
<evidence type="ECO:0000256" key="6">
    <source>
        <dbReference type="ARBA" id="ARBA00023027"/>
    </source>
</evidence>
<dbReference type="Gene3D" id="2.40.50.140">
    <property type="entry name" value="Nucleic acid-binding proteins"/>
    <property type="match status" value="1"/>
</dbReference>
<dbReference type="OrthoDB" id="446168at2759"/>
<keyword evidence="4" id="KW-0235">DNA replication</keyword>
<feature type="transmembrane region" description="Helical" evidence="8">
    <location>
        <begin position="144"/>
        <end position="164"/>
    </location>
</feature>
<dbReference type="SUPFAM" id="SSF56091">
    <property type="entry name" value="DNA ligase/mRNA capping enzyme, catalytic domain"/>
    <property type="match status" value="1"/>
</dbReference>
<name>A0A9N9CP28_9GLOM</name>
<sequence length="718" mass="82662">DTEKKLADTEKKLADTEKKLADTEKKLNIFPSESDLSLIERVYRELKELITEELRIKVEEQKEGTLATFIKDKIKEEGKRNIFNDKWNSNVQEINEGIIKIFSQEVLTGRKDRKKEEGELGKVGGSNNFVEKANQENPNSINNFLVFSCVFLVAIVVAVILLAFSEPKKRGKKEETKKSAAAAVCKTAISSVQVRPVPPIALVAQGTRAFDFGSKGRGFKSYQACQKNELKKWMEIKIITQARKKLRGYRIIKEFISGLVLSGQEIKSLRNYQSSIDEAYVMPQDGEVYIVNMNITPYKYSRGDNFGGKRKRKLLLTRQEIKDLIYQTRAKTKLKIALAQHLRKYQIKEKIKEKEIRRKIKKKDFCGSLELRQQLIKTDKAEYSCGLANQRKATSFCTKKTKCSDQSDTELQFFEDKPVRKENFAPTFYGERKYHDFNEPTIEDRAYDQYLKELERLEKEYDFIFPNSPTKKIGYSRSEKLAPVYRKIPMLSLDSVDSFEELLRFDERTKKTLKNKGDIEYLCDLNYQNHRLVQISTRGNVRGEVYMKKEEFSRLNKELAENSSRLLANPRNAAAGSLRALVPLQDRQSQLECLQQLEKLGFAVSPDYRRVSNIREAQKLIHQQEKKREDLNFENDGIVIKFPASTITSQIKNIYTQVSRGGRITYVAEIIPVTLLGSKISKATLHNYAFIRNLSLNIGDEVVIKKAGDVIPPSQSSY</sequence>
<evidence type="ECO:0000256" key="2">
    <source>
        <dbReference type="ARBA" id="ARBA00022490"/>
    </source>
</evidence>
<dbReference type="Proteomes" id="UP000789396">
    <property type="component" value="Unassembled WGS sequence"/>
</dbReference>
<evidence type="ECO:0000256" key="8">
    <source>
        <dbReference type="SAM" id="Phobius"/>
    </source>
</evidence>